<gene>
    <name evidence="2" type="ORF">HCN44_005430</name>
</gene>
<dbReference type="InterPro" id="IPR000182">
    <property type="entry name" value="GNAT_dom"/>
</dbReference>
<dbReference type="GO" id="GO:0016747">
    <property type="term" value="F:acyltransferase activity, transferring groups other than amino-acyl groups"/>
    <property type="evidence" value="ECO:0007669"/>
    <property type="project" value="InterPro"/>
</dbReference>
<accession>A0A834Y0X8</accession>
<evidence type="ECO:0000313" key="2">
    <source>
        <dbReference type="EMBL" id="KAF7997153.1"/>
    </source>
</evidence>
<dbReference type="Pfam" id="PF00583">
    <property type="entry name" value="Acetyltransf_1"/>
    <property type="match status" value="1"/>
</dbReference>
<reference evidence="2 3" key="1">
    <citation type="submission" date="2020-08" db="EMBL/GenBank/DDBJ databases">
        <title>Aphidius gifuensis genome sequencing and assembly.</title>
        <authorList>
            <person name="Du Z."/>
        </authorList>
    </citation>
    <scope>NUCLEOTIDE SEQUENCE [LARGE SCALE GENOMIC DNA]</scope>
    <source>
        <strain evidence="2">YNYX2018</strain>
        <tissue evidence="2">Adults</tissue>
    </source>
</reference>
<protein>
    <recommendedName>
        <fullName evidence="1">N-acetyltransferase domain-containing protein</fullName>
    </recommendedName>
</protein>
<keyword evidence="3" id="KW-1185">Reference proteome</keyword>
<organism evidence="2 3">
    <name type="scientific">Aphidius gifuensis</name>
    <name type="common">Parasitoid wasp</name>
    <dbReference type="NCBI Taxonomy" id="684658"/>
    <lineage>
        <taxon>Eukaryota</taxon>
        <taxon>Metazoa</taxon>
        <taxon>Ecdysozoa</taxon>
        <taxon>Arthropoda</taxon>
        <taxon>Hexapoda</taxon>
        <taxon>Insecta</taxon>
        <taxon>Pterygota</taxon>
        <taxon>Neoptera</taxon>
        <taxon>Endopterygota</taxon>
        <taxon>Hymenoptera</taxon>
        <taxon>Apocrita</taxon>
        <taxon>Ichneumonoidea</taxon>
        <taxon>Braconidae</taxon>
        <taxon>Aphidiinae</taxon>
        <taxon>Aphidius</taxon>
    </lineage>
</organism>
<dbReference type="InterPro" id="IPR016181">
    <property type="entry name" value="Acyl_CoA_acyltransferase"/>
</dbReference>
<dbReference type="SUPFAM" id="SSF55729">
    <property type="entry name" value="Acyl-CoA N-acyltransferases (Nat)"/>
    <property type="match status" value="1"/>
</dbReference>
<dbReference type="CDD" id="cd04301">
    <property type="entry name" value="NAT_SF"/>
    <property type="match status" value="1"/>
</dbReference>
<comment type="caution">
    <text evidence="2">The sequence shown here is derived from an EMBL/GenBank/DDBJ whole genome shotgun (WGS) entry which is preliminary data.</text>
</comment>
<proteinExistence type="predicted"/>
<evidence type="ECO:0000259" key="1">
    <source>
        <dbReference type="Pfam" id="PF00583"/>
    </source>
</evidence>
<dbReference type="PANTHER" id="PTHR22442:SF10">
    <property type="entry name" value="N-ACETYLTRANSFERASE, GNAT FAMILY-RELATED"/>
    <property type="match status" value="1"/>
</dbReference>
<dbReference type="Proteomes" id="UP000639338">
    <property type="component" value="Unassembled WGS sequence"/>
</dbReference>
<name>A0A834Y0X8_APHGI</name>
<feature type="domain" description="N-acetyltransferase" evidence="1">
    <location>
        <begin position="93"/>
        <end position="171"/>
    </location>
</feature>
<dbReference type="Gene3D" id="3.40.630.30">
    <property type="match status" value="1"/>
</dbReference>
<sequence length="225" mass="26838">MFCKKCGVCQSFNQQNLNLTKFHIDGKIVKINCNICNYFLAIIYDDKIIDVNKIIDENIENGWRKVQLNRDKILYYILSQIIYPQIDTPKKDKYECYYDYCDKNDDVYLRWLDGKPVGFYTIKHKGTEIISCEKIYQMNTIDTAYIRSEYRNQGLGIEILHDVIKHYQDQDIGFSKPISDGMFQVLKKFLIKQKEYRLRFWEIEDGGTEGSAKLVWFILKKHFKN</sequence>
<evidence type="ECO:0000313" key="3">
    <source>
        <dbReference type="Proteomes" id="UP000639338"/>
    </source>
</evidence>
<dbReference type="AlphaFoldDB" id="A0A834Y0X8"/>
<dbReference type="InterPro" id="IPR029625">
    <property type="entry name" value="FAM169"/>
</dbReference>
<dbReference type="EMBL" id="JACMRX010000001">
    <property type="protein sequence ID" value="KAF7997153.1"/>
    <property type="molecule type" value="Genomic_DNA"/>
</dbReference>
<dbReference type="OrthoDB" id="8954808at2759"/>
<dbReference type="PANTHER" id="PTHR22442">
    <property type="match status" value="1"/>
</dbReference>